<reference evidence="3" key="1">
    <citation type="journal article" date="2019" name="Int. J. Syst. Evol. Microbiol.">
        <title>The Global Catalogue of Microorganisms (GCM) 10K type strain sequencing project: providing services to taxonomists for standard genome sequencing and annotation.</title>
        <authorList>
            <consortium name="The Broad Institute Genomics Platform"/>
            <consortium name="The Broad Institute Genome Sequencing Center for Infectious Disease"/>
            <person name="Wu L."/>
            <person name="Ma J."/>
        </authorList>
    </citation>
    <scope>NUCLEOTIDE SEQUENCE [LARGE SCALE GENOMIC DNA]</scope>
    <source>
        <strain evidence="3">JCM 6835</strain>
    </source>
</reference>
<feature type="domain" description="ABC transporter" evidence="1">
    <location>
        <begin position="44"/>
        <end position="74"/>
    </location>
</feature>
<dbReference type="SUPFAM" id="SSF52540">
    <property type="entry name" value="P-loop containing nucleoside triphosphate hydrolases"/>
    <property type="match status" value="1"/>
</dbReference>
<protein>
    <recommendedName>
        <fullName evidence="1">ABC transporter domain-containing protein</fullName>
    </recommendedName>
</protein>
<organism evidence="2 3">
    <name type="scientific">Nonomuraea recticatena</name>
    <dbReference type="NCBI Taxonomy" id="46178"/>
    <lineage>
        <taxon>Bacteria</taxon>
        <taxon>Bacillati</taxon>
        <taxon>Actinomycetota</taxon>
        <taxon>Actinomycetes</taxon>
        <taxon>Streptosporangiales</taxon>
        <taxon>Streptosporangiaceae</taxon>
        <taxon>Nonomuraea</taxon>
    </lineage>
</organism>
<dbReference type="InterPro" id="IPR003439">
    <property type="entry name" value="ABC_transporter-like_ATP-bd"/>
</dbReference>
<dbReference type="Gene3D" id="3.40.50.300">
    <property type="entry name" value="P-loop containing nucleotide triphosphate hydrolases"/>
    <property type="match status" value="1"/>
</dbReference>
<dbReference type="PANTHER" id="PTHR24220:SF685">
    <property type="entry name" value="ABC TRANSPORTER RELATED"/>
    <property type="match status" value="1"/>
</dbReference>
<dbReference type="Pfam" id="PF00005">
    <property type="entry name" value="ABC_tran"/>
    <property type="match status" value="1"/>
</dbReference>
<evidence type="ECO:0000259" key="1">
    <source>
        <dbReference type="Pfam" id="PF00005"/>
    </source>
</evidence>
<dbReference type="InterPro" id="IPR027417">
    <property type="entry name" value="P-loop_NTPase"/>
</dbReference>
<sequence length="133" mass="14368">MGRCALNPSTMVSATWPARRACTTAAAVPERVTELLQLVVRAPSTPRGGQRQRVSIARALAAEPDVLVCDEITSALDGDTAQAMMELLTRLRETREMAVVFASHDLRLVERYADSVALIGGQEERAPAPGERP</sequence>
<dbReference type="Proteomes" id="UP001501666">
    <property type="component" value="Unassembled WGS sequence"/>
</dbReference>
<proteinExistence type="predicted"/>
<dbReference type="EMBL" id="BAAATE010000004">
    <property type="protein sequence ID" value="GAA2653177.1"/>
    <property type="molecule type" value="Genomic_DNA"/>
</dbReference>
<dbReference type="InterPro" id="IPR015854">
    <property type="entry name" value="ABC_transpr_LolD-like"/>
</dbReference>
<keyword evidence="3" id="KW-1185">Reference proteome</keyword>
<evidence type="ECO:0000313" key="2">
    <source>
        <dbReference type="EMBL" id="GAA2653177.1"/>
    </source>
</evidence>
<gene>
    <name evidence="2" type="ORF">GCM10010412_021060</name>
</gene>
<name>A0ABP6DZG4_9ACTN</name>
<evidence type="ECO:0000313" key="3">
    <source>
        <dbReference type="Proteomes" id="UP001501666"/>
    </source>
</evidence>
<accession>A0ABP6DZG4</accession>
<dbReference type="PANTHER" id="PTHR24220">
    <property type="entry name" value="IMPORT ATP-BINDING PROTEIN"/>
    <property type="match status" value="1"/>
</dbReference>
<comment type="caution">
    <text evidence="2">The sequence shown here is derived from an EMBL/GenBank/DDBJ whole genome shotgun (WGS) entry which is preliminary data.</text>
</comment>